<evidence type="ECO:0000313" key="2">
    <source>
        <dbReference type="EMBL" id="KKM16263.1"/>
    </source>
</evidence>
<sequence>MMSLENWFYLSIIILIGVGFIVVIVIMSIELYWHIVHKKWQNSFKDKNK</sequence>
<gene>
    <name evidence="2" type="ORF">LCGC14_1687590</name>
</gene>
<evidence type="ECO:0000256" key="1">
    <source>
        <dbReference type="SAM" id="Phobius"/>
    </source>
</evidence>
<comment type="caution">
    <text evidence="2">The sequence shown here is derived from an EMBL/GenBank/DDBJ whole genome shotgun (WGS) entry which is preliminary data.</text>
</comment>
<keyword evidence="1" id="KW-0812">Transmembrane</keyword>
<keyword evidence="1" id="KW-0472">Membrane</keyword>
<accession>A0A0F9K2C5</accession>
<proteinExistence type="predicted"/>
<dbReference type="AlphaFoldDB" id="A0A0F9K2C5"/>
<reference evidence="2" key="1">
    <citation type="journal article" date="2015" name="Nature">
        <title>Complex archaea that bridge the gap between prokaryotes and eukaryotes.</title>
        <authorList>
            <person name="Spang A."/>
            <person name="Saw J.H."/>
            <person name="Jorgensen S.L."/>
            <person name="Zaremba-Niedzwiedzka K."/>
            <person name="Martijn J."/>
            <person name="Lind A.E."/>
            <person name="van Eijk R."/>
            <person name="Schleper C."/>
            <person name="Guy L."/>
            <person name="Ettema T.J."/>
        </authorList>
    </citation>
    <scope>NUCLEOTIDE SEQUENCE</scope>
</reference>
<dbReference type="EMBL" id="LAZR01014712">
    <property type="protein sequence ID" value="KKM16263.1"/>
    <property type="molecule type" value="Genomic_DNA"/>
</dbReference>
<name>A0A0F9K2C5_9ZZZZ</name>
<feature type="transmembrane region" description="Helical" evidence="1">
    <location>
        <begin position="6"/>
        <end position="33"/>
    </location>
</feature>
<keyword evidence="1" id="KW-1133">Transmembrane helix</keyword>
<organism evidence="2">
    <name type="scientific">marine sediment metagenome</name>
    <dbReference type="NCBI Taxonomy" id="412755"/>
    <lineage>
        <taxon>unclassified sequences</taxon>
        <taxon>metagenomes</taxon>
        <taxon>ecological metagenomes</taxon>
    </lineage>
</organism>
<protein>
    <submittedName>
        <fullName evidence="2">Uncharacterized protein</fullName>
    </submittedName>
</protein>